<sequence length="32" mass="3471">MVDTLKEVSMLLVICHICLPPLNGISPYGKDA</sequence>
<dbReference type="EMBL" id="JACHHQ010000002">
    <property type="protein sequence ID" value="MBB5199577.1"/>
    <property type="molecule type" value="Genomic_DNA"/>
</dbReference>
<dbReference type="Proteomes" id="UP000571084">
    <property type="component" value="Unassembled WGS sequence"/>
</dbReference>
<protein>
    <submittedName>
        <fullName evidence="1">Uncharacterized protein</fullName>
    </submittedName>
</protein>
<dbReference type="AlphaFoldDB" id="A0A840RMP8"/>
<evidence type="ECO:0000313" key="1">
    <source>
        <dbReference type="EMBL" id="MBB5199577.1"/>
    </source>
</evidence>
<keyword evidence="2" id="KW-1185">Reference proteome</keyword>
<comment type="caution">
    <text evidence="1">The sequence shown here is derived from an EMBL/GenBank/DDBJ whole genome shotgun (WGS) entry which is preliminary data.</text>
</comment>
<gene>
    <name evidence="1" type="ORF">HNR39_001404</name>
</gene>
<organism evidence="1 2">
    <name type="scientific">Glaciimonas immobilis</name>
    <dbReference type="NCBI Taxonomy" id="728004"/>
    <lineage>
        <taxon>Bacteria</taxon>
        <taxon>Pseudomonadati</taxon>
        <taxon>Pseudomonadota</taxon>
        <taxon>Betaproteobacteria</taxon>
        <taxon>Burkholderiales</taxon>
        <taxon>Oxalobacteraceae</taxon>
        <taxon>Glaciimonas</taxon>
    </lineage>
</organism>
<evidence type="ECO:0000313" key="2">
    <source>
        <dbReference type="Proteomes" id="UP000571084"/>
    </source>
</evidence>
<reference evidence="1 2" key="1">
    <citation type="submission" date="2020-08" db="EMBL/GenBank/DDBJ databases">
        <title>Genomic Encyclopedia of Type Strains, Phase IV (KMG-IV): sequencing the most valuable type-strain genomes for metagenomic binning, comparative biology and taxonomic classification.</title>
        <authorList>
            <person name="Goeker M."/>
        </authorList>
    </citation>
    <scope>NUCLEOTIDE SEQUENCE [LARGE SCALE GENOMIC DNA]</scope>
    <source>
        <strain evidence="1 2">DSM 23240</strain>
    </source>
</reference>
<name>A0A840RMP8_9BURK</name>
<proteinExistence type="predicted"/>
<accession>A0A840RMP8</accession>